<organism evidence="2 3">
    <name type="scientific">Tritrichomonas foetus</name>
    <dbReference type="NCBI Taxonomy" id="1144522"/>
    <lineage>
        <taxon>Eukaryota</taxon>
        <taxon>Metamonada</taxon>
        <taxon>Parabasalia</taxon>
        <taxon>Tritrichomonadida</taxon>
        <taxon>Tritrichomonadidae</taxon>
        <taxon>Tritrichomonas</taxon>
    </lineage>
</organism>
<dbReference type="InterPro" id="IPR017946">
    <property type="entry name" value="PLC-like_Pdiesterase_TIM-brl"/>
</dbReference>
<dbReference type="AlphaFoldDB" id="A0A1J4J0B7"/>
<dbReference type="GO" id="GO:0006629">
    <property type="term" value="P:lipid metabolic process"/>
    <property type="evidence" value="ECO:0007669"/>
    <property type="project" value="InterPro"/>
</dbReference>
<name>A0A1J4J0B7_9EUKA</name>
<dbReference type="OrthoDB" id="1046782at2759"/>
<dbReference type="Gene3D" id="3.20.20.190">
    <property type="entry name" value="Phosphatidylinositol (PI) phosphodiesterase"/>
    <property type="match status" value="1"/>
</dbReference>
<gene>
    <name evidence="2" type="ORF">TRFO_40586</name>
</gene>
<dbReference type="InterPro" id="IPR051057">
    <property type="entry name" value="PI-PLC_domain"/>
</dbReference>
<dbReference type="InterPro" id="IPR000909">
    <property type="entry name" value="PLipase_C_PInositol-sp_X_dom"/>
</dbReference>
<protein>
    <submittedName>
        <fullName evidence="2">1-phosphatidylinositol phosphodiesterase</fullName>
    </submittedName>
</protein>
<evidence type="ECO:0000313" key="3">
    <source>
        <dbReference type="Proteomes" id="UP000179807"/>
    </source>
</evidence>
<dbReference type="GO" id="GO:0008081">
    <property type="term" value="F:phosphoric diester hydrolase activity"/>
    <property type="evidence" value="ECO:0007669"/>
    <property type="project" value="InterPro"/>
</dbReference>
<accession>A0A1J4J0B7</accession>
<dbReference type="SUPFAM" id="SSF51695">
    <property type="entry name" value="PLC-like phosphodiesterases"/>
    <property type="match status" value="1"/>
</dbReference>
<dbReference type="GeneID" id="94848003"/>
<dbReference type="SMART" id="SM00148">
    <property type="entry name" value="PLCXc"/>
    <property type="match status" value="1"/>
</dbReference>
<keyword evidence="3" id="KW-1185">Reference proteome</keyword>
<dbReference type="PANTHER" id="PTHR13593">
    <property type="match status" value="1"/>
</dbReference>
<evidence type="ECO:0000313" key="2">
    <source>
        <dbReference type="EMBL" id="OHS93102.1"/>
    </source>
</evidence>
<comment type="caution">
    <text evidence="2">The sequence shown here is derived from an EMBL/GenBank/DDBJ whole genome shotgun (WGS) entry which is preliminary data.</text>
</comment>
<dbReference type="Proteomes" id="UP000179807">
    <property type="component" value="Unassembled WGS sequence"/>
</dbReference>
<dbReference type="VEuPathDB" id="TrichDB:TRFO_40586"/>
<sequence length="323" mass="37623">MLFLIIPILFSFPFDDNILMNEEIASIKYYDQRLITKQPKPRYQILGDQYPDWLGKVDGNKKINSISLPGTHETCARHGGDAVECQTLSLEEQLLNGVRVLDIRCRHINNCFMIHHDMVYQELSFGSGVRDVCIKFLQDHLTEFIYMVVKEEYNSEGNTRTFEETMQSYVNDYFYLEEGSPILDQVRGKIVLLRRFRSSITPLGNELSFKDNCIFTSVTTITARIQDYYQVATLFDRPNKWSKVNQLLSEAKSNTDENELFMNFGSGATMWCYPYSTAAYINPLIGNYLEYSQSEAYVGTIMFDFINKYYGNLIYHVIKRNYD</sequence>
<dbReference type="EMBL" id="MLAK01001433">
    <property type="protein sequence ID" value="OHS93102.1"/>
    <property type="molecule type" value="Genomic_DNA"/>
</dbReference>
<dbReference type="PANTHER" id="PTHR13593:SF113">
    <property type="entry name" value="SI:DKEY-266F7.9"/>
    <property type="match status" value="1"/>
</dbReference>
<reference evidence="2" key="1">
    <citation type="submission" date="2016-10" db="EMBL/GenBank/DDBJ databases">
        <authorList>
            <person name="Benchimol M."/>
            <person name="Almeida L.G."/>
            <person name="Vasconcelos A.T."/>
            <person name="Perreira-Neves A."/>
            <person name="Rosa I.A."/>
            <person name="Tasca T."/>
            <person name="Bogo M.R."/>
            <person name="de Souza W."/>
        </authorList>
    </citation>
    <scope>NUCLEOTIDE SEQUENCE [LARGE SCALE GENOMIC DNA]</scope>
    <source>
        <strain evidence="2">K</strain>
    </source>
</reference>
<proteinExistence type="predicted"/>
<feature type="domain" description="Phosphatidylinositol-specific phospholipase C X" evidence="1">
    <location>
        <begin position="57"/>
        <end position="195"/>
    </location>
</feature>
<dbReference type="Pfam" id="PF00388">
    <property type="entry name" value="PI-PLC-X"/>
    <property type="match status" value="1"/>
</dbReference>
<evidence type="ECO:0000259" key="1">
    <source>
        <dbReference type="SMART" id="SM00148"/>
    </source>
</evidence>
<dbReference type="CDD" id="cd08586">
    <property type="entry name" value="PI-PLCc_BcPLC_like"/>
    <property type="match status" value="1"/>
</dbReference>
<dbReference type="RefSeq" id="XP_068346239.1">
    <property type="nucleotide sequence ID" value="XM_068513299.1"/>
</dbReference>